<feature type="compositionally biased region" description="Basic and acidic residues" evidence="5">
    <location>
        <begin position="393"/>
        <end position="402"/>
    </location>
</feature>
<dbReference type="InterPro" id="IPR002523">
    <property type="entry name" value="MgTranspt_CorA/ZnTranspt_ZntB"/>
</dbReference>
<evidence type="ECO:0000313" key="8">
    <source>
        <dbReference type="Proteomes" id="UP000039865"/>
    </source>
</evidence>
<evidence type="ECO:0000256" key="5">
    <source>
        <dbReference type="SAM" id="MobiDB-lite"/>
    </source>
</evidence>
<dbReference type="Proteomes" id="UP000039865">
    <property type="component" value="Unassembled WGS sequence"/>
</dbReference>
<keyword evidence="4 6" id="KW-0472">Membrane</keyword>
<keyword evidence="8" id="KW-1185">Reference proteome</keyword>
<reference evidence="7 8" key="1">
    <citation type="submission" date="2014-06" db="EMBL/GenBank/DDBJ databases">
        <authorList>
            <person name="Swart Estienne"/>
        </authorList>
    </citation>
    <scope>NUCLEOTIDE SEQUENCE [LARGE SCALE GENOMIC DNA]</scope>
    <source>
        <strain evidence="7 8">130c</strain>
    </source>
</reference>
<evidence type="ECO:0000256" key="1">
    <source>
        <dbReference type="ARBA" id="ARBA00004141"/>
    </source>
</evidence>
<accession>A0A078APP4</accession>
<protein>
    <submittedName>
        <fullName evidence="7">Cora-domain-containing protein</fullName>
    </submittedName>
</protein>
<sequence>METIGNMDRQTTREQPLDLNAIQMTIENEGSPNLTETDPLVNENRNIITMINVSNQEMTEGDDIDEQKQSNLADNLRGEYSNVIAFEQIKYEGSSENQSESTQRNQQINQVRTDQLYEESRDIESVQNENIFNLRNNKLQENENLEEVVRSIKRSRLDSLLGISGNFLNQQNDQTSQEIMSQGDHQDSNGCYAIFDLGNKQYTKCSLDDILSFKNNLLSNLRRNTLNIDSFYTNDKNNSYMIMLTSIKEKDLRLIMSKYNLNPIIIWEIILKQQYDKIVTIDEQTAFYNFEVIEENQLQKKFIIKVIHQYTRNIMFVLTTMKGQQPMMNIMRNLFKFKDLAEMPVDKRRSIIDDNSPLTIRVNEEAMEDRLKFLQELKLNLAPSTYSNGHAQQEQKDKKERTTAVAGINDDRSSSDNENDNLSKSDESFVSQFVGLPKRQETFGKLSPRVSQRLSQLPCQLNCEDILFGIIDESLRKIEPIILRFEIEAQALNNLSLNLSHFEKLDYVRRSHMAKDVMMSFENDLDIKEKFFRKLKNKKFISNKFKLLIKFLKGRLYNSQIIMKKAKNVVQLSDQTYENMVDNKLNEHSNNLNRIMQGLAAITVIFLPFNVISGFMGMNVQVPMGDEETILPFFMLFVAAFVLAFFSYFLLKCLKWL</sequence>
<dbReference type="InParanoid" id="A0A078APP4"/>
<dbReference type="PANTHER" id="PTHR21535">
    <property type="entry name" value="MAGNESIUM AND COBALT TRANSPORT PROTEIN/MITOCHONDRIAL IMPORT INNER MEMBRANE TRANSLOCASE SUBUNIT TIM8"/>
    <property type="match status" value="1"/>
</dbReference>
<dbReference type="InterPro" id="IPR045863">
    <property type="entry name" value="CorA_TM1_TM2"/>
</dbReference>
<dbReference type="GO" id="GO:0046873">
    <property type="term" value="F:metal ion transmembrane transporter activity"/>
    <property type="evidence" value="ECO:0007669"/>
    <property type="project" value="InterPro"/>
</dbReference>
<evidence type="ECO:0000256" key="4">
    <source>
        <dbReference type="ARBA" id="ARBA00023136"/>
    </source>
</evidence>
<dbReference type="OrthoDB" id="29879at2759"/>
<dbReference type="SUPFAM" id="SSF144083">
    <property type="entry name" value="Magnesium transport protein CorA, transmembrane region"/>
    <property type="match status" value="1"/>
</dbReference>
<evidence type="ECO:0000256" key="3">
    <source>
        <dbReference type="ARBA" id="ARBA00022989"/>
    </source>
</evidence>
<dbReference type="PANTHER" id="PTHR21535:SF51">
    <property type="entry name" value="MANGANESE RESISTANCE PROTEIN MNR2"/>
    <property type="match status" value="1"/>
</dbReference>
<organism evidence="7 8">
    <name type="scientific">Stylonychia lemnae</name>
    <name type="common">Ciliate</name>
    <dbReference type="NCBI Taxonomy" id="5949"/>
    <lineage>
        <taxon>Eukaryota</taxon>
        <taxon>Sar</taxon>
        <taxon>Alveolata</taxon>
        <taxon>Ciliophora</taxon>
        <taxon>Intramacronucleata</taxon>
        <taxon>Spirotrichea</taxon>
        <taxon>Stichotrichia</taxon>
        <taxon>Sporadotrichida</taxon>
        <taxon>Oxytrichidae</taxon>
        <taxon>Stylonychinae</taxon>
        <taxon>Stylonychia</taxon>
    </lineage>
</organism>
<proteinExistence type="predicted"/>
<dbReference type="Pfam" id="PF01544">
    <property type="entry name" value="CorA"/>
    <property type="match status" value="1"/>
</dbReference>
<comment type="subcellular location">
    <subcellularLocation>
        <location evidence="1">Membrane</location>
        <topology evidence="1">Multi-pass membrane protein</topology>
    </subcellularLocation>
</comment>
<evidence type="ECO:0000256" key="6">
    <source>
        <dbReference type="SAM" id="Phobius"/>
    </source>
</evidence>
<feature type="transmembrane region" description="Helical" evidence="6">
    <location>
        <begin position="630"/>
        <end position="651"/>
    </location>
</feature>
<feature type="compositionally biased region" description="Basic and acidic residues" evidence="5">
    <location>
        <begin position="409"/>
        <end position="424"/>
    </location>
</feature>
<dbReference type="GO" id="GO:0016020">
    <property type="term" value="C:membrane"/>
    <property type="evidence" value="ECO:0007669"/>
    <property type="project" value="UniProtKB-SubCell"/>
</dbReference>
<dbReference type="EMBL" id="CCKQ01012511">
    <property type="protein sequence ID" value="CDW84134.1"/>
    <property type="molecule type" value="Genomic_DNA"/>
</dbReference>
<feature type="region of interest" description="Disordered" evidence="5">
    <location>
        <begin position="385"/>
        <end position="424"/>
    </location>
</feature>
<feature type="transmembrane region" description="Helical" evidence="6">
    <location>
        <begin position="598"/>
        <end position="618"/>
    </location>
</feature>
<keyword evidence="2 6" id="KW-0812">Transmembrane</keyword>
<evidence type="ECO:0000313" key="7">
    <source>
        <dbReference type="EMBL" id="CDW84134.1"/>
    </source>
</evidence>
<dbReference type="AlphaFoldDB" id="A0A078APP4"/>
<evidence type="ECO:0000256" key="2">
    <source>
        <dbReference type="ARBA" id="ARBA00022692"/>
    </source>
</evidence>
<gene>
    <name evidence="7" type="primary">Contig2800.g2999</name>
    <name evidence="7" type="ORF">STYLEM_13191</name>
</gene>
<keyword evidence="3 6" id="KW-1133">Transmembrane helix</keyword>
<dbReference type="Gene3D" id="1.20.58.340">
    <property type="entry name" value="Magnesium transport protein CorA, transmembrane region"/>
    <property type="match status" value="1"/>
</dbReference>
<name>A0A078APP4_STYLE</name>